<dbReference type="InterPro" id="IPR049053">
    <property type="entry name" value="AFCA-like_C"/>
</dbReference>
<dbReference type="PANTHER" id="PTHR31084">
    <property type="entry name" value="ALPHA-L-FUCOSIDASE 2"/>
    <property type="match status" value="1"/>
</dbReference>
<reference evidence="5" key="1">
    <citation type="journal article" date="2019" name="Int. J. Syst. Evol. Microbiol.">
        <title>The Global Catalogue of Microorganisms (GCM) 10K type strain sequencing project: providing services to taxonomists for standard genome sequencing and annotation.</title>
        <authorList>
            <consortium name="The Broad Institute Genomics Platform"/>
            <consortium name="The Broad Institute Genome Sequencing Center for Infectious Disease"/>
            <person name="Wu L."/>
            <person name="Ma J."/>
        </authorList>
    </citation>
    <scope>NUCLEOTIDE SEQUENCE [LARGE SCALE GENOMIC DNA]</scope>
    <source>
        <strain evidence="5">CGMCC 4.7241</strain>
    </source>
</reference>
<dbReference type="Proteomes" id="UP001595699">
    <property type="component" value="Unassembled WGS sequence"/>
</dbReference>
<name>A0ABV7YP80_9ACTN</name>
<dbReference type="InterPro" id="IPR012341">
    <property type="entry name" value="6hp_glycosidase-like_sf"/>
</dbReference>
<dbReference type="RefSeq" id="WP_205121168.1">
    <property type="nucleotide sequence ID" value="NZ_JAFBCM010000001.1"/>
</dbReference>
<keyword evidence="5" id="KW-1185">Reference proteome</keyword>
<sequence length="739" mass="82666">MWYDRPAIDWEREALPIGNGFLGAMIFGGVQTDRIQLNEKSLWTGGPGSVEDGHAYTYGLWEQDRPDALQRIRRELAEHGTLEPARMVEAFGQPDWGFGAYQPFGDLYLDLADAEEEAEGYRRELDLRNGIARVTYSNHTREYLASYPANVIAIHLEAPDLGFTLRFETPHDAKLTTRNGSLTIDGTLTDNGLRFAGQLKLSTDGDLHDLTVSNATQATILFTAATDYADAYPHYRSGKDPREAVSTTIDSAKTYAGIKAQHTNDHRTLFDRVTIDLQADKNDDPTDVRLAQYDGQDCGLEEEYFQYGRYLLIASSRDGSLPANLQGVWNASTTPPWDADYHVNINLQMNYWPAEITNLADTTGPLLAYIDSLRKSGSKAAEQIYQAPGWVVGNQTNVWGFNGLRNHPTSFWFPEAAAWLCRHVWEHYEFNQDQDFLRNKAFPILRDTAEFWLTFLTENAEGKLVVSPNYSPEHGLFTAGASMGQQIVRDLLTNTLAAAEVLDEDEAFQTKVRSTLQRLENGLTIGQWGQLQEWPVDLDDPNDEHRHVSHLYALHPAAQITPSTTPALAEAAKVTLRARGDGGTGWSKAWKINFWARLHDGDHAHKMLSEQLQHSTLPNLWDTHPPFQIDGNFGATSGITEMLLQSHDDGTIHLLPALPSTWQNGTVQGLRARGDVTVDLTWRDGRLVDATLHTGRAGTYTARNALFTRPFTMNVEYEQSEDEITFTTQAGGTYRCASS</sequence>
<evidence type="ECO:0000313" key="4">
    <source>
        <dbReference type="EMBL" id="MFC3765908.1"/>
    </source>
</evidence>
<gene>
    <name evidence="4" type="ORF">ACFOUW_34090</name>
</gene>
<evidence type="ECO:0000313" key="5">
    <source>
        <dbReference type="Proteomes" id="UP001595699"/>
    </source>
</evidence>
<dbReference type="InterPro" id="IPR054363">
    <property type="entry name" value="GH95_cat"/>
</dbReference>
<dbReference type="PIRSF" id="PIRSF007663">
    <property type="entry name" value="UCP007663"/>
    <property type="match status" value="1"/>
</dbReference>
<keyword evidence="4" id="KW-0378">Hydrolase</keyword>
<dbReference type="Pfam" id="PF22124">
    <property type="entry name" value="Glyco_hydro_95_cat"/>
    <property type="match status" value="1"/>
</dbReference>
<evidence type="ECO:0000259" key="2">
    <source>
        <dbReference type="Pfam" id="PF21307"/>
    </source>
</evidence>
<dbReference type="GO" id="GO:0016787">
    <property type="term" value="F:hydrolase activity"/>
    <property type="evidence" value="ECO:0007669"/>
    <property type="project" value="UniProtKB-KW"/>
</dbReference>
<dbReference type="InterPro" id="IPR027414">
    <property type="entry name" value="GH95_N_dom"/>
</dbReference>
<feature type="domain" description="Glycosyl hydrolase family 95 N-terminal" evidence="1">
    <location>
        <begin position="1"/>
        <end position="229"/>
    </location>
</feature>
<dbReference type="EMBL" id="JBHRZH010000043">
    <property type="protein sequence ID" value="MFC3765908.1"/>
    <property type="molecule type" value="Genomic_DNA"/>
</dbReference>
<feature type="domain" description="Alpha fucosidase A-like C-terminal" evidence="2">
    <location>
        <begin position="645"/>
        <end position="735"/>
    </location>
</feature>
<comment type="caution">
    <text evidence="4">The sequence shown here is derived from an EMBL/GenBank/DDBJ whole genome shotgun (WGS) entry which is preliminary data.</text>
</comment>
<evidence type="ECO:0000259" key="1">
    <source>
        <dbReference type="Pfam" id="PF14498"/>
    </source>
</evidence>
<protein>
    <submittedName>
        <fullName evidence="4">Glycoside hydrolase N-terminal domain-containing protein</fullName>
    </submittedName>
</protein>
<dbReference type="SUPFAM" id="SSF48208">
    <property type="entry name" value="Six-hairpin glycosidases"/>
    <property type="match status" value="1"/>
</dbReference>
<dbReference type="InterPro" id="IPR016518">
    <property type="entry name" value="Alpha-L-fucosidase"/>
</dbReference>
<dbReference type="PANTHER" id="PTHR31084:SF19">
    <property type="entry name" value="GLYCOSYL HYDROLASE FAMILY 95 N-TERMINAL DOMAIN-CONTAINING PROTEIN"/>
    <property type="match status" value="1"/>
</dbReference>
<feature type="domain" description="Glycosyl hydrolase family 95 catalytic" evidence="3">
    <location>
        <begin position="255"/>
        <end position="643"/>
    </location>
</feature>
<organism evidence="4 5">
    <name type="scientific">Tenggerimyces flavus</name>
    <dbReference type="NCBI Taxonomy" id="1708749"/>
    <lineage>
        <taxon>Bacteria</taxon>
        <taxon>Bacillati</taxon>
        <taxon>Actinomycetota</taxon>
        <taxon>Actinomycetes</taxon>
        <taxon>Propionibacteriales</taxon>
        <taxon>Nocardioidaceae</taxon>
        <taxon>Tenggerimyces</taxon>
    </lineage>
</organism>
<evidence type="ECO:0000259" key="3">
    <source>
        <dbReference type="Pfam" id="PF22124"/>
    </source>
</evidence>
<dbReference type="Pfam" id="PF14498">
    <property type="entry name" value="Glyco_hyd_65N_2"/>
    <property type="match status" value="1"/>
</dbReference>
<dbReference type="InterPro" id="IPR008928">
    <property type="entry name" value="6-hairpin_glycosidase_sf"/>
</dbReference>
<dbReference type="Gene3D" id="1.50.10.10">
    <property type="match status" value="1"/>
</dbReference>
<dbReference type="Pfam" id="PF21307">
    <property type="entry name" value="Glyco_hydro_95_C"/>
    <property type="match status" value="1"/>
</dbReference>
<accession>A0ABV7YP80</accession>
<proteinExistence type="predicted"/>